<evidence type="ECO:0000313" key="4">
    <source>
        <dbReference type="Proteomes" id="UP000299290"/>
    </source>
</evidence>
<sequence>MPRQRHPPQCPSPGREVRPEQHHLPPTLPLAKEISTARTNPEPRTDAEKRPSPYEVLAARNVKLRRANRSLTENLQFAAAQIQRLAVDNACLREALEASSNVTRINRTGRAGR</sequence>
<dbReference type="AlphaFoldDB" id="A0A4D4KPX9"/>
<dbReference type="Proteomes" id="UP000299290">
    <property type="component" value="Unassembled WGS sequence"/>
</dbReference>
<proteinExistence type="predicted"/>
<evidence type="ECO:0000256" key="1">
    <source>
        <dbReference type="SAM" id="Coils"/>
    </source>
</evidence>
<evidence type="ECO:0000313" key="3">
    <source>
        <dbReference type="EMBL" id="GDY48956.1"/>
    </source>
</evidence>
<organism evidence="3 4">
    <name type="scientific">Streptomyces antimycoticus</name>
    <dbReference type="NCBI Taxonomy" id="68175"/>
    <lineage>
        <taxon>Bacteria</taxon>
        <taxon>Bacillati</taxon>
        <taxon>Actinomycetota</taxon>
        <taxon>Actinomycetes</taxon>
        <taxon>Kitasatosporales</taxon>
        <taxon>Streptomycetaceae</taxon>
        <taxon>Streptomyces</taxon>
        <taxon>Streptomyces violaceusniger group</taxon>
    </lineage>
</organism>
<evidence type="ECO:0000256" key="2">
    <source>
        <dbReference type="SAM" id="MobiDB-lite"/>
    </source>
</evidence>
<accession>A0A4D4KPX9</accession>
<gene>
    <name evidence="3" type="ORF">SANT12839_098380</name>
</gene>
<protein>
    <submittedName>
        <fullName evidence="3">Uncharacterized protein</fullName>
    </submittedName>
</protein>
<name>A0A4D4KPX9_9ACTN</name>
<feature type="coiled-coil region" evidence="1">
    <location>
        <begin position="54"/>
        <end position="88"/>
    </location>
</feature>
<comment type="caution">
    <text evidence="3">The sequence shown here is derived from an EMBL/GenBank/DDBJ whole genome shotgun (WGS) entry which is preliminary data.</text>
</comment>
<keyword evidence="1" id="KW-0175">Coiled coil</keyword>
<keyword evidence="4" id="KW-1185">Reference proteome</keyword>
<feature type="region of interest" description="Disordered" evidence="2">
    <location>
        <begin position="1"/>
        <end position="52"/>
    </location>
</feature>
<dbReference type="EMBL" id="BJHV01000001">
    <property type="protein sequence ID" value="GDY48956.1"/>
    <property type="molecule type" value="Genomic_DNA"/>
</dbReference>
<feature type="compositionally biased region" description="Basic and acidic residues" evidence="2">
    <location>
        <begin position="41"/>
        <end position="52"/>
    </location>
</feature>
<reference evidence="3 4" key="1">
    <citation type="journal article" date="2020" name="Int. J. Syst. Evol. Microbiol.">
        <title>Reclassification of Streptomyces castelarensis and Streptomyces sporoclivatus as later heterotypic synonyms of Streptomyces antimycoticus.</title>
        <authorList>
            <person name="Komaki H."/>
            <person name="Tamura T."/>
        </authorList>
    </citation>
    <scope>NUCLEOTIDE SEQUENCE [LARGE SCALE GENOMIC DNA]</scope>
    <source>
        <strain evidence="3 4">NBRC 12839</strain>
    </source>
</reference>